<name>A0A6A7Y6C3_9HYPH</name>
<dbReference type="InterPro" id="IPR050443">
    <property type="entry name" value="RbsD/FucU_mutarotase"/>
</dbReference>
<dbReference type="EMBL" id="VWNA01000001">
    <property type="protein sequence ID" value="MQT13847.1"/>
    <property type="molecule type" value="Genomic_DNA"/>
</dbReference>
<keyword evidence="2" id="KW-0413">Isomerase</keyword>
<sequence>MLKLIDPVLGPDLLYILRAMGHGDEIAIVDANFPAETMGRQVVRLDGIAATHAAEAILALLPLDEFEPEAAFVMQQVHAPDELAEICREFEAQVDRASDGRFGVKSIERFAFYERAKGAFAIVQTGERRLYGNLILKKGVITPPSQD</sequence>
<evidence type="ECO:0000256" key="2">
    <source>
        <dbReference type="ARBA" id="ARBA00023235"/>
    </source>
</evidence>
<dbReference type="GO" id="GO:0006004">
    <property type="term" value="P:fucose metabolic process"/>
    <property type="evidence" value="ECO:0007669"/>
    <property type="project" value="TreeGrafter"/>
</dbReference>
<dbReference type="GO" id="GO:0042806">
    <property type="term" value="F:fucose binding"/>
    <property type="evidence" value="ECO:0007669"/>
    <property type="project" value="TreeGrafter"/>
</dbReference>
<evidence type="ECO:0000256" key="1">
    <source>
        <dbReference type="ARBA" id="ARBA00000223"/>
    </source>
</evidence>
<dbReference type="GO" id="GO:0036373">
    <property type="term" value="F:L-fucose mutarotase activity"/>
    <property type="evidence" value="ECO:0007669"/>
    <property type="project" value="UniProtKB-EC"/>
</dbReference>
<dbReference type="PANTHER" id="PTHR31690">
    <property type="entry name" value="FUCOSE MUTAROTASE"/>
    <property type="match status" value="1"/>
</dbReference>
<comment type="catalytic activity">
    <reaction evidence="3">
        <text>alpha-L-fucose = beta-L-fucose</text>
        <dbReference type="Rhea" id="RHEA:25580"/>
        <dbReference type="ChEBI" id="CHEBI:42548"/>
        <dbReference type="ChEBI" id="CHEBI:42589"/>
        <dbReference type="EC" id="5.1.3.29"/>
    </reaction>
</comment>
<dbReference type="AlphaFoldDB" id="A0A6A7Y6C3"/>
<accession>A0A6A7Y6C3</accession>
<reference evidence="4 5" key="1">
    <citation type="submission" date="2019-09" db="EMBL/GenBank/DDBJ databases">
        <title>Segnochrobactrum spirostomi gen. nov., sp. nov., isolated from the ciliate Spirostomum cf. yagiui and description of a novel family, Segnochrobactraceae fam. nov. within the order Rhizobiales of the class Alphaproteobacteria.</title>
        <authorList>
            <person name="Akter S."/>
            <person name="Shazib S.U.A."/>
            <person name="Shin M.K."/>
        </authorList>
    </citation>
    <scope>NUCLEOTIDE SEQUENCE [LARGE SCALE GENOMIC DNA]</scope>
    <source>
        <strain evidence="4 5">Sp-1</strain>
    </source>
</reference>
<comment type="catalytic activity">
    <reaction evidence="1">
        <text>beta-D-ribopyranose = beta-D-ribofuranose</text>
        <dbReference type="Rhea" id="RHEA:25432"/>
        <dbReference type="ChEBI" id="CHEBI:27476"/>
        <dbReference type="ChEBI" id="CHEBI:47002"/>
        <dbReference type="EC" id="5.4.99.62"/>
    </reaction>
</comment>
<organism evidence="4 5">
    <name type="scientific">Segnochrobactrum spirostomi</name>
    <dbReference type="NCBI Taxonomy" id="2608987"/>
    <lineage>
        <taxon>Bacteria</taxon>
        <taxon>Pseudomonadati</taxon>
        <taxon>Pseudomonadota</taxon>
        <taxon>Alphaproteobacteria</taxon>
        <taxon>Hyphomicrobiales</taxon>
        <taxon>Segnochrobactraceae</taxon>
        <taxon>Segnochrobactrum</taxon>
    </lineage>
</organism>
<evidence type="ECO:0000256" key="3">
    <source>
        <dbReference type="ARBA" id="ARBA00036324"/>
    </source>
</evidence>
<evidence type="ECO:0000313" key="5">
    <source>
        <dbReference type="Proteomes" id="UP000332515"/>
    </source>
</evidence>
<proteinExistence type="predicted"/>
<dbReference type="Pfam" id="PF05025">
    <property type="entry name" value="RbsD_FucU"/>
    <property type="match status" value="1"/>
</dbReference>
<comment type="caution">
    <text evidence="4">The sequence shown here is derived from an EMBL/GenBank/DDBJ whole genome shotgun (WGS) entry which is preliminary data.</text>
</comment>
<dbReference type="Gene3D" id="3.40.1650.10">
    <property type="entry name" value="RbsD-like domain"/>
    <property type="match status" value="1"/>
</dbReference>
<dbReference type="GO" id="GO:0062193">
    <property type="term" value="F:D-ribose pyranase activity"/>
    <property type="evidence" value="ECO:0007669"/>
    <property type="project" value="UniProtKB-EC"/>
</dbReference>
<dbReference type="InterPro" id="IPR023750">
    <property type="entry name" value="RbsD-like_sf"/>
</dbReference>
<dbReference type="RefSeq" id="WP_153483271.1">
    <property type="nucleotide sequence ID" value="NZ_VWNA01000001.1"/>
</dbReference>
<dbReference type="InterPro" id="IPR007721">
    <property type="entry name" value="RbsD_FucU"/>
</dbReference>
<protein>
    <submittedName>
        <fullName evidence="4">Ribose ABC transporter</fullName>
    </submittedName>
</protein>
<evidence type="ECO:0000313" key="4">
    <source>
        <dbReference type="EMBL" id="MQT13847.1"/>
    </source>
</evidence>
<dbReference type="PANTHER" id="PTHR31690:SF4">
    <property type="entry name" value="FUCOSE MUTAROTASE"/>
    <property type="match status" value="1"/>
</dbReference>
<gene>
    <name evidence="4" type="ORF">F0357_14600</name>
</gene>
<keyword evidence="5" id="KW-1185">Reference proteome</keyword>
<dbReference type="Proteomes" id="UP000332515">
    <property type="component" value="Unassembled WGS sequence"/>
</dbReference>
<dbReference type="SUPFAM" id="SSF102546">
    <property type="entry name" value="RbsD-like"/>
    <property type="match status" value="1"/>
</dbReference>